<proteinExistence type="inferred from homology"/>
<dbReference type="InterPro" id="IPR001806">
    <property type="entry name" value="Small_GTPase"/>
</dbReference>
<evidence type="ECO:0000313" key="13">
    <source>
        <dbReference type="EMBL" id="ORZ14345.1"/>
    </source>
</evidence>
<accession>A0A1Y2GQE7</accession>
<evidence type="ECO:0000256" key="9">
    <source>
        <dbReference type="ARBA" id="ARBA00023289"/>
    </source>
</evidence>
<dbReference type="SUPFAM" id="SSF52540">
    <property type="entry name" value="P-loop containing nucleoside triphosphate hydrolases"/>
    <property type="match status" value="1"/>
</dbReference>
<dbReference type="CDD" id="cd04137">
    <property type="entry name" value="RheB"/>
    <property type="match status" value="1"/>
</dbReference>
<dbReference type="PROSITE" id="PS51419">
    <property type="entry name" value="RAB"/>
    <property type="match status" value="1"/>
</dbReference>
<dbReference type="FunFam" id="3.40.50.300:FF:000273">
    <property type="entry name" value="GTP-binding protein Rheb homolog"/>
    <property type="match status" value="1"/>
</dbReference>
<name>A0A1Y2GQE7_9FUNG</name>
<sequence length="194" mass="21686">MSTTITNTAAKAPKLRRIALLGARAVGKSSMVIQFVENVFVDSYFPTIERTFTKPLTYHGQQYEVEIIDTAGQDEFSIFNGKHALDVHGYVLVYSVTSKLSFDMIGVIRDKILNFTGTDWVPIVIVGNKTDLQGQRQVTREDGEELAARWKCLSCETSAKTNMNIGRAFELMIAEIEKSTDQVPEEKKGECVIL</sequence>
<dbReference type="RefSeq" id="XP_021880823.1">
    <property type="nucleotide sequence ID" value="XM_022024369.1"/>
</dbReference>
<comment type="caution">
    <text evidence="13">The sequence shown here is derived from an EMBL/GenBank/DDBJ whole genome shotgun (WGS) entry which is preliminary data.</text>
</comment>
<dbReference type="GO" id="GO:0046872">
    <property type="term" value="F:metal ion binding"/>
    <property type="evidence" value="ECO:0007669"/>
    <property type="project" value="UniProtKB-KW"/>
</dbReference>
<organism evidence="13 14">
    <name type="scientific">Lobosporangium transversale</name>
    <dbReference type="NCBI Taxonomy" id="64571"/>
    <lineage>
        <taxon>Eukaryota</taxon>
        <taxon>Fungi</taxon>
        <taxon>Fungi incertae sedis</taxon>
        <taxon>Mucoromycota</taxon>
        <taxon>Mortierellomycotina</taxon>
        <taxon>Mortierellomycetes</taxon>
        <taxon>Mortierellales</taxon>
        <taxon>Mortierellaceae</taxon>
        <taxon>Lobosporangium</taxon>
    </lineage>
</organism>
<keyword evidence="7" id="KW-0472">Membrane</keyword>
<dbReference type="PRINTS" id="PR00449">
    <property type="entry name" value="RASTRNSFRMNG"/>
</dbReference>
<dbReference type="GO" id="GO:0016020">
    <property type="term" value="C:membrane"/>
    <property type="evidence" value="ECO:0007669"/>
    <property type="project" value="InterPro"/>
</dbReference>
<protein>
    <submittedName>
        <fullName evidence="13">p-loop containing nucleoside triphosphate hydrolase protein</fullName>
    </submittedName>
</protein>
<evidence type="ECO:0000256" key="5">
    <source>
        <dbReference type="ARBA" id="ARBA00022842"/>
    </source>
</evidence>
<keyword evidence="6" id="KW-0342">GTP-binding</keyword>
<evidence type="ECO:0000256" key="7">
    <source>
        <dbReference type="ARBA" id="ARBA00023136"/>
    </source>
</evidence>
<evidence type="ECO:0000256" key="2">
    <source>
        <dbReference type="ARBA" id="ARBA00022723"/>
    </source>
</evidence>
<dbReference type="InterPro" id="IPR005225">
    <property type="entry name" value="Small_GTP-bd"/>
</dbReference>
<keyword evidence="4 13" id="KW-0378">Hydrolase</keyword>
<evidence type="ECO:0000256" key="4">
    <source>
        <dbReference type="ARBA" id="ARBA00022801"/>
    </source>
</evidence>
<dbReference type="EMBL" id="MCFF01000021">
    <property type="protein sequence ID" value="ORZ14345.1"/>
    <property type="molecule type" value="Genomic_DNA"/>
</dbReference>
<dbReference type="Pfam" id="PF00071">
    <property type="entry name" value="Ras"/>
    <property type="match status" value="1"/>
</dbReference>
<comment type="catalytic activity">
    <reaction evidence="12">
        <text>GTP + H2O = GDP + phosphate + H(+)</text>
        <dbReference type="Rhea" id="RHEA:19669"/>
        <dbReference type="ChEBI" id="CHEBI:15377"/>
        <dbReference type="ChEBI" id="CHEBI:15378"/>
        <dbReference type="ChEBI" id="CHEBI:37565"/>
        <dbReference type="ChEBI" id="CHEBI:43474"/>
        <dbReference type="ChEBI" id="CHEBI:58189"/>
    </reaction>
    <physiologicalReaction direction="left-to-right" evidence="12">
        <dbReference type="Rhea" id="RHEA:19670"/>
    </physiologicalReaction>
</comment>
<dbReference type="InterPro" id="IPR027417">
    <property type="entry name" value="P-loop_NTPase"/>
</dbReference>
<evidence type="ECO:0000256" key="6">
    <source>
        <dbReference type="ARBA" id="ARBA00023134"/>
    </source>
</evidence>
<dbReference type="PROSITE" id="PS51420">
    <property type="entry name" value="RHO"/>
    <property type="match status" value="1"/>
</dbReference>
<evidence type="ECO:0000313" key="14">
    <source>
        <dbReference type="Proteomes" id="UP000193648"/>
    </source>
</evidence>
<evidence type="ECO:0000256" key="1">
    <source>
        <dbReference type="ARBA" id="ARBA00022481"/>
    </source>
</evidence>
<keyword evidence="9" id="KW-0636">Prenylation</keyword>
<dbReference type="PROSITE" id="PS51421">
    <property type="entry name" value="RAS"/>
    <property type="match status" value="1"/>
</dbReference>
<dbReference type="AlphaFoldDB" id="A0A1Y2GQE7"/>
<keyword evidence="14" id="KW-1185">Reference proteome</keyword>
<dbReference type="SMART" id="SM00174">
    <property type="entry name" value="RHO"/>
    <property type="match status" value="1"/>
</dbReference>
<evidence type="ECO:0000256" key="12">
    <source>
        <dbReference type="ARBA" id="ARBA00049117"/>
    </source>
</evidence>
<dbReference type="InterPro" id="IPR020849">
    <property type="entry name" value="Small_GTPase_Ras-type"/>
</dbReference>
<evidence type="ECO:0000256" key="10">
    <source>
        <dbReference type="ARBA" id="ARBA00037969"/>
    </source>
</evidence>
<comment type="similarity">
    <text evidence="10">Belongs to the small GTPase superfamily. Rheb family.</text>
</comment>
<dbReference type="SMART" id="SM00175">
    <property type="entry name" value="RAB"/>
    <property type="match status" value="1"/>
</dbReference>
<keyword evidence="8" id="KW-0449">Lipoprotein</keyword>
<keyword evidence="3" id="KW-0547">Nucleotide-binding</keyword>
<evidence type="ECO:0000256" key="8">
    <source>
        <dbReference type="ARBA" id="ARBA00023288"/>
    </source>
</evidence>
<dbReference type="GO" id="GO:0012505">
    <property type="term" value="C:endomembrane system"/>
    <property type="evidence" value="ECO:0007669"/>
    <property type="project" value="UniProtKB-SubCell"/>
</dbReference>
<dbReference type="InParanoid" id="A0A1Y2GQE7"/>
<evidence type="ECO:0000256" key="11">
    <source>
        <dbReference type="ARBA" id="ARBA00046278"/>
    </source>
</evidence>
<dbReference type="SMART" id="SM00173">
    <property type="entry name" value="RAS"/>
    <property type="match status" value="1"/>
</dbReference>
<gene>
    <name evidence="13" type="ORF">BCR41DRAFT_354712</name>
</gene>
<dbReference type="GO" id="GO:0003924">
    <property type="term" value="F:GTPase activity"/>
    <property type="evidence" value="ECO:0007669"/>
    <property type="project" value="InterPro"/>
</dbReference>
<evidence type="ECO:0000256" key="3">
    <source>
        <dbReference type="ARBA" id="ARBA00022741"/>
    </source>
</evidence>
<reference evidence="13 14" key="1">
    <citation type="submission" date="2016-07" db="EMBL/GenBank/DDBJ databases">
        <title>Pervasive Adenine N6-methylation of Active Genes in Fungi.</title>
        <authorList>
            <consortium name="DOE Joint Genome Institute"/>
            <person name="Mondo S.J."/>
            <person name="Dannebaum R.O."/>
            <person name="Kuo R.C."/>
            <person name="Labutti K."/>
            <person name="Haridas S."/>
            <person name="Kuo A."/>
            <person name="Salamov A."/>
            <person name="Ahrendt S.R."/>
            <person name="Lipzen A."/>
            <person name="Sullivan W."/>
            <person name="Andreopoulos W.B."/>
            <person name="Clum A."/>
            <person name="Lindquist E."/>
            <person name="Daum C."/>
            <person name="Ramamoorthy G.K."/>
            <person name="Gryganskyi A."/>
            <person name="Culley D."/>
            <person name="Magnuson J.K."/>
            <person name="James T.Y."/>
            <person name="O'Malley M.A."/>
            <person name="Stajich J.E."/>
            <person name="Spatafora J.W."/>
            <person name="Visel A."/>
            <person name="Grigoriev I.V."/>
        </authorList>
    </citation>
    <scope>NUCLEOTIDE SEQUENCE [LARGE SCALE GENOMIC DNA]</scope>
    <source>
        <strain evidence="13 14">NRRL 3116</strain>
    </source>
</reference>
<keyword evidence="2" id="KW-0479">Metal-binding</keyword>
<keyword evidence="1" id="KW-0488">Methylation</keyword>
<dbReference type="PANTHER" id="PTHR24070">
    <property type="entry name" value="RAS, DI-RAS, AND RHEB FAMILY MEMBERS OF SMALL GTPASE SUPERFAMILY"/>
    <property type="match status" value="1"/>
</dbReference>
<keyword evidence="5" id="KW-0460">Magnesium</keyword>
<dbReference type="FunCoup" id="A0A1Y2GQE7">
    <property type="interactions" value="271"/>
</dbReference>
<dbReference type="STRING" id="64571.A0A1Y2GQE7"/>
<dbReference type="NCBIfam" id="TIGR00231">
    <property type="entry name" value="small_GTP"/>
    <property type="match status" value="1"/>
</dbReference>
<dbReference type="Proteomes" id="UP000193648">
    <property type="component" value="Unassembled WGS sequence"/>
</dbReference>
<comment type="subcellular location">
    <subcellularLocation>
        <location evidence="11">Endomembrane system</location>
        <topology evidence="11">Lipid-anchor</topology>
        <orientation evidence="11">Cytoplasmic side</orientation>
    </subcellularLocation>
</comment>
<dbReference type="GO" id="GO:0007165">
    <property type="term" value="P:signal transduction"/>
    <property type="evidence" value="ECO:0007669"/>
    <property type="project" value="InterPro"/>
</dbReference>
<dbReference type="GeneID" id="33566213"/>
<dbReference type="GO" id="GO:0005525">
    <property type="term" value="F:GTP binding"/>
    <property type="evidence" value="ECO:0007669"/>
    <property type="project" value="UniProtKB-KW"/>
</dbReference>
<dbReference type="OrthoDB" id="5976022at2759"/>
<dbReference type="Gene3D" id="3.40.50.300">
    <property type="entry name" value="P-loop containing nucleotide triphosphate hydrolases"/>
    <property type="match status" value="1"/>
</dbReference>